<evidence type="ECO:0000313" key="2">
    <source>
        <dbReference type="EMBL" id="KAJ6973395.1"/>
    </source>
</evidence>
<dbReference type="Proteomes" id="UP001164929">
    <property type="component" value="Chromosome 14"/>
</dbReference>
<protein>
    <submittedName>
        <fullName evidence="2">Uncharacterized protein</fullName>
    </submittedName>
</protein>
<reference evidence="2" key="1">
    <citation type="journal article" date="2023" name="Mol. Ecol. Resour.">
        <title>Chromosome-level genome assembly of a triploid poplar Populus alba 'Berolinensis'.</title>
        <authorList>
            <person name="Chen S."/>
            <person name="Yu Y."/>
            <person name="Wang X."/>
            <person name="Wang S."/>
            <person name="Zhang T."/>
            <person name="Zhou Y."/>
            <person name="He R."/>
            <person name="Meng N."/>
            <person name="Wang Y."/>
            <person name="Liu W."/>
            <person name="Liu Z."/>
            <person name="Liu J."/>
            <person name="Guo Q."/>
            <person name="Huang H."/>
            <person name="Sederoff R.R."/>
            <person name="Wang G."/>
            <person name="Qu G."/>
            <person name="Chen S."/>
        </authorList>
    </citation>
    <scope>NUCLEOTIDE SEQUENCE</scope>
    <source>
        <strain evidence="2">SC-2020</strain>
    </source>
</reference>
<gene>
    <name evidence="2" type="ORF">NC653_033660</name>
</gene>
<sequence length="21" mass="2428">MQIPSFSEKTHMYLSITSPET</sequence>
<name>A0AAD6LU64_9ROSI</name>
<dbReference type="AlphaFoldDB" id="A0AAD6LU64"/>
<keyword evidence="3" id="KW-1185">Reference proteome</keyword>
<dbReference type="EMBL" id="JAQIZT010000014">
    <property type="protein sequence ID" value="KAJ6973395.1"/>
    <property type="molecule type" value="Genomic_DNA"/>
</dbReference>
<organism evidence="2 3">
    <name type="scientific">Populus alba x Populus x berolinensis</name>
    <dbReference type="NCBI Taxonomy" id="444605"/>
    <lineage>
        <taxon>Eukaryota</taxon>
        <taxon>Viridiplantae</taxon>
        <taxon>Streptophyta</taxon>
        <taxon>Embryophyta</taxon>
        <taxon>Tracheophyta</taxon>
        <taxon>Spermatophyta</taxon>
        <taxon>Magnoliopsida</taxon>
        <taxon>eudicotyledons</taxon>
        <taxon>Gunneridae</taxon>
        <taxon>Pentapetalae</taxon>
        <taxon>rosids</taxon>
        <taxon>fabids</taxon>
        <taxon>Malpighiales</taxon>
        <taxon>Salicaceae</taxon>
        <taxon>Saliceae</taxon>
        <taxon>Populus</taxon>
    </lineage>
</organism>
<feature type="region of interest" description="Disordered" evidence="1">
    <location>
        <begin position="1"/>
        <end position="21"/>
    </location>
</feature>
<accession>A0AAD6LU64</accession>
<evidence type="ECO:0000313" key="3">
    <source>
        <dbReference type="Proteomes" id="UP001164929"/>
    </source>
</evidence>
<proteinExistence type="predicted"/>
<evidence type="ECO:0000256" key="1">
    <source>
        <dbReference type="SAM" id="MobiDB-lite"/>
    </source>
</evidence>
<comment type="caution">
    <text evidence="2">The sequence shown here is derived from an EMBL/GenBank/DDBJ whole genome shotgun (WGS) entry which is preliminary data.</text>
</comment>